<dbReference type="EMBL" id="AP024485">
    <property type="protein sequence ID" value="BCS89251.1"/>
    <property type="molecule type" value="Genomic_DNA"/>
</dbReference>
<dbReference type="InterPro" id="IPR051829">
    <property type="entry name" value="Multiheme_Cytochr_ET"/>
</dbReference>
<dbReference type="InterPro" id="IPR010177">
    <property type="entry name" value="Paired_CXXCH_1"/>
</dbReference>
<dbReference type="PANTHER" id="PTHR35038:SF8">
    <property type="entry name" value="C-TYPE POLYHEME CYTOCHROME OMCC"/>
    <property type="match status" value="1"/>
</dbReference>
<organism evidence="4 5">
    <name type="scientific">Pseudodesulfovibrio sediminis</name>
    <dbReference type="NCBI Taxonomy" id="2810563"/>
    <lineage>
        <taxon>Bacteria</taxon>
        <taxon>Pseudomonadati</taxon>
        <taxon>Thermodesulfobacteriota</taxon>
        <taxon>Desulfovibrionia</taxon>
        <taxon>Desulfovibrionales</taxon>
        <taxon>Desulfovibrionaceae</taxon>
    </lineage>
</organism>
<evidence type="ECO:0000313" key="5">
    <source>
        <dbReference type="Proteomes" id="UP001053296"/>
    </source>
</evidence>
<keyword evidence="5" id="KW-1185">Reference proteome</keyword>
<evidence type="ECO:0000313" key="4">
    <source>
        <dbReference type="EMBL" id="BCS89251.1"/>
    </source>
</evidence>
<proteinExistence type="predicted"/>
<sequence>MKNGCLSIIVIAAIGLLIIGCTSGEQMVDVAKITSQPKEYVGSETCKTCHLQHYDSWKATNHSRMAQDVTENEDAFIVDINQKVITADFKKLEAAGKLKLPIDKIYFPKKDEIKYTLGNEWKQRFIVEKEGVLYITPIQFNTESGRWVNYHEHDWDKRPWLLKCGGCHTTGVKLDKDNPAMGSFTEPGVGCEACHGAGSWHVALPKTALFEKRQTIVNPAKLPRGTAVQICGSCHNRGKSTMQKGAGWPVGYMPGKALEPYYTSTSYAAGDKSHVYPNEFAKKHHQQYIDWMQSEHRREGVTCTSCHSVHQLGMPTTRFQTKEAGSKSCLSCHVQTSQNMAHSIHSFANCIGCHMPRIAKSAESADIHSHVFKTLLPSETLQNPEIPNSCQTCHKHKDANLIELQKRFEVLASMPTPKGKAIESVNAYK</sequence>
<feature type="domain" description="Cytochrome c-552/4" evidence="3">
    <location>
        <begin position="162"/>
        <end position="196"/>
    </location>
</feature>
<dbReference type="RefSeq" id="WP_229591232.1">
    <property type="nucleotide sequence ID" value="NZ_AP024485.1"/>
</dbReference>
<keyword evidence="1" id="KW-0732">Signal</keyword>
<accession>A0ABN6ESA1</accession>
<dbReference type="InterPro" id="IPR023155">
    <property type="entry name" value="Cyt_c-552/4"/>
</dbReference>
<protein>
    <submittedName>
        <fullName evidence="4">Uncharacterized protein</fullName>
    </submittedName>
</protein>
<gene>
    <name evidence="4" type="ORF">PSDVSF_24930</name>
</gene>
<reference evidence="4" key="1">
    <citation type="journal article" date="2022" name="Arch. Microbiol.">
        <title>Pseudodesulfovibrio sediminis sp. nov., a mesophilic and neutrophilic sulfate-reducing bacterium isolated from sediment of a brackish lake.</title>
        <authorList>
            <person name="Takahashi A."/>
            <person name="Kojima H."/>
            <person name="Watanabe M."/>
            <person name="Fukui M."/>
        </authorList>
    </citation>
    <scope>NUCLEOTIDE SEQUENCE</scope>
    <source>
        <strain evidence="4">SF6</strain>
    </source>
</reference>
<evidence type="ECO:0000256" key="1">
    <source>
        <dbReference type="ARBA" id="ARBA00022729"/>
    </source>
</evidence>
<dbReference type="Pfam" id="PF13435">
    <property type="entry name" value="Cytochrome_C554"/>
    <property type="match status" value="2"/>
</dbReference>
<dbReference type="PANTHER" id="PTHR35038">
    <property type="entry name" value="DISSIMILATORY SULFITE REDUCTASE SIRA"/>
    <property type="match status" value="1"/>
</dbReference>
<name>A0ABN6ESA1_9BACT</name>
<dbReference type="Gene3D" id="1.10.1130.10">
    <property type="entry name" value="Flavocytochrome C3, Chain A"/>
    <property type="match status" value="3"/>
</dbReference>
<dbReference type="SUPFAM" id="SSF48695">
    <property type="entry name" value="Multiheme cytochromes"/>
    <property type="match status" value="1"/>
</dbReference>
<feature type="domain" description="Cytochrome c-552/4" evidence="3">
    <location>
        <begin position="45"/>
        <end position="77"/>
    </location>
</feature>
<evidence type="ECO:0000259" key="2">
    <source>
        <dbReference type="Pfam" id="PF09699"/>
    </source>
</evidence>
<dbReference type="Pfam" id="PF09699">
    <property type="entry name" value="Paired_CXXCH_1"/>
    <property type="match status" value="1"/>
</dbReference>
<dbReference type="Proteomes" id="UP001053296">
    <property type="component" value="Chromosome"/>
</dbReference>
<feature type="domain" description="Doubled CXXCH motif" evidence="2">
    <location>
        <begin position="299"/>
        <end position="336"/>
    </location>
</feature>
<evidence type="ECO:0000259" key="3">
    <source>
        <dbReference type="Pfam" id="PF13435"/>
    </source>
</evidence>
<dbReference type="InterPro" id="IPR036280">
    <property type="entry name" value="Multihaem_cyt_sf"/>
</dbReference>
<dbReference type="PROSITE" id="PS51257">
    <property type="entry name" value="PROKAR_LIPOPROTEIN"/>
    <property type="match status" value="1"/>
</dbReference>